<comment type="caution">
    <text evidence="2">The sequence shown here is derived from an EMBL/GenBank/DDBJ whole genome shotgun (WGS) entry which is preliminary data.</text>
</comment>
<feature type="transmembrane region" description="Helical" evidence="1">
    <location>
        <begin position="75"/>
        <end position="97"/>
    </location>
</feature>
<sequence>MTPPPARPARVSDTGRVARDEIEIINEPGPEHVPVRRRPDLVRFLVVGGLVGYVLGSLLGWLGPDAPDSSVTQEIILLGSVGLLLGVLLAAIAYLVADKISDRT</sequence>
<feature type="transmembrane region" description="Helical" evidence="1">
    <location>
        <begin position="41"/>
        <end position="63"/>
    </location>
</feature>
<reference evidence="2 3" key="1">
    <citation type="submission" date="2019-06" db="EMBL/GenBank/DDBJ databases">
        <title>Sequencing the genomes of 1000 actinobacteria strains.</title>
        <authorList>
            <person name="Klenk H.-P."/>
        </authorList>
    </citation>
    <scope>NUCLEOTIDE SEQUENCE [LARGE SCALE GENOMIC DNA]</scope>
    <source>
        <strain evidence="2 3">DSM 12362</strain>
    </source>
</reference>
<dbReference type="AlphaFoldDB" id="A0A543K7U3"/>
<accession>A0A543K7U3</accession>
<protein>
    <submittedName>
        <fullName evidence="2">Uncharacterized protein</fullName>
    </submittedName>
</protein>
<keyword evidence="1" id="KW-0472">Membrane</keyword>
<dbReference type="Proteomes" id="UP000315133">
    <property type="component" value="Unassembled WGS sequence"/>
</dbReference>
<gene>
    <name evidence="2" type="ORF">FB476_2878</name>
</gene>
<evidence type="ECO:0000313" key="3">
    <source>
        <dbReference type="Proteomes" id="UP000315133"/>
    </source>
</evidence>
<keyword evidence="1" id="KW-1133">Transmembrane helix</keyword>
<keyword evidence="3" id="KW-1185">Reference proteome</keyword>
<evidence type="ECO:0000256" key="1">
    <source>
        <dbReference type="SAM" id="Phobius"/>
    </source>
</evidence>
<keyword evidence="1" id="KW-0812">Transmembrane</keyword>
<organism evidence="2 3">
    <name type="scientific">Ornithinimicrobium humiphilum</name>
    <dbReference type="NCBI Taxonomy" id="125288"/>
    <lineage>
        <taxon>Bacteria</taxon>
        <taxon>Bacillati</taxon>
        <taxon>Actinomycetota</taxon>
        <taxon>Actinomycetes</taxon>
        <taxon>Micrococcales</taxon>
        <taxon>Ornithinimicrobiaceae</taxon>
        <taxon>Ornithinimicrobium</taxon>
    </lineage>
</organism>
<proteinExistence type="predicted"/>
<evidence type="ECO:0000313" key="2">
    <source>
        <dbReference type="EMBL" id="TQM91152.1"/>
    </source>
</evidence>
<name>A0A543K7U3_9MICO</name>
<dbReference type="EMBL" id="VFPU01000002">
    <property type="protein sequence ID" value="TQM91152.1"/>
    <property type="molecule type" value="Genomic_DNA"/>
</dbReference>